<feature type="transmembrane region" description="Helical" evidence="8">
    <location>
        <begin position="486"/>
        <end position="507"/>
    </location>
</feature>
<dbReference type="InterPro" id="IPR005829">
    <property type="entry name" value="Sugar_transporter_CS"/>
</dbReference>
<protein>
    <recommendedName>
        <fullName evidence="9">Major facilitator superfamily (MFS) profile domain-containing protein</fullName>
    </recommendedName>
</protein>
<dbReference type="PANTHER" id="PTHR48020:SF38">
    <property type="entry name" value="INOSITOL TRANSPORTER 2-RELATED"/>
    <property type="match status" value="1"/>
</dbReference>
<keyword evidence="6 8" id="KW-0472">Membrane</keyword>
<dbReference type="NCBIfam" id="TIGR00879">
    <property type="entry name" value="SP"/>
    <property type="match status" value="1"/>
</dbReference>
<dbReference type="InterPro" id="IPR036259">
    <property type="entry name" value="MFS_trans_sf"/>
</dbReference>
<name>A0A9D5CVT5_9LILI</name>
<evidence type="ECO:0000256" key="1">
    <source>
        <dbReference type="ARBA" id="ARBA00004141"/>
    </source>
</evidence>
<comment type="similarity">
    <text evidence="2 7">Belongs to the major facilitator superfamily. Sugar transporter (TC 2.A.1.1) family.</text>
</comment>
<evidence type="ECO:0000313" key="10">
    <source>
        <dbReference type="EMBL" id="KAJ0980486.1"/>
    </source>
</evidence>
<dbReference type="FunFam" id="1.20.1250.20:FF:000121">
    <property type="entry name" value="Probable inositol transporter 2"/>
    <property type="match status" value="1"/>
</dbReference>
<keyword evidence="3 7" id="KW-0813">Transport</keyword>
<comment type="subcellular location">
    <subcellularLocation>
        <location evidence="1">Membrane</location>
        <topology evidence="1">Multi-pass membrane protein</topology>
    </subcellularLocation>
</comment>
<feature type="transmembrane region" description="Helical" evidence="8">
    <location>
        <begin position="448"/>
        <end position="474"/>
    </location>
</feature>
<evidence type="ECO:0000256" key="3">
    <source>
        <dbReference type="ARBA" id="ARBA00022448"/>
    </source>
</evidence>
<gene>
    <name evidence="10" type="ORF">J5N97_008741</name>
</gene>
<dbReference type="Proteomes" id="UP001085076">
    <property type="component" value="Miscellaneous, Linkage group lg02"/>
</dbReference>
<dbReference type="PROSITE" id="PS50850">
    <property type="entry name" value="MFS"/>
    <property type="match status" value="1"/>
</dbReference>
<reference evidence="10" key="1">
    <citation type="submission" date="2021-03" db="EMBL/GenBank/DDBJ databases">
        <authorList>
            <person name="Li Z."/>
            <person name="Yang C."/>
        </authorList>
    </citation>
    <scope>NUCLEOTIDE SEQUENCE</scope>
    <source>
        <strain evidence="10">Dzin_1.0</strain>
        <tissue evidence="10">Leaf</tissue>
    </source>
</reference>
<keyword evidence="11" id="KW-1185">Reference proteome</keyword>
<feature type="transmembrane region" description="Helical" evidence="8">
    <location>
        <begin position="29"/>
        <end position="54"/>
    </location>
</feature>
<feature type="transmembrane region" description="Helical" evidence="8">
    <location>
        <begin position="341"/>
        <end position="360"/>
    </location>
</feature>
<feature type="transmembrane region" description="Helical" evidence="8">
    <location>
        <begin position="519"/>
        <end position="537"/>
    </location>
</feature>
<dbReference type="GO" id="GO:0005886">
    <property type="term" value="C:plasma membrane"/>
    <property type="evidence" value="ECO:0007669"/>
    <property type="project" value="UniProtKB-ARBA"/>
</dbReference>
<feature type="transmembrane region" description="Helical" evidence="8">
    <location>
        <begin position="156"/>
        <end position="178"/>
    </location>
</feature>
<dbReference type="InterPro" id="IPR003663">
    <property type="entry name" value="Sugar/inositol_transpt"/>
</dbReference>
<evidence type="ECO:0000256" key="2">
    <source>
        <dbReference type="ARBA" id="ARBA00010992"/>
    </source>
</evidence>
<reference evidence="10" key="2">
    <citation type="journal article" date="2022" name="Hortic Res">
        <title>The genome of Dioscorea zingiberensis sheds light on the biosynthesis, origin and evolution of the medicinally important diosgenin saponins.</title>
        <authorList>
            <person name="Li Y."/>
            <person name="Tan C."/>
            <person name="Li Z."/>
            <person name="Guo J."/>
            <person name="Li S."/>
            <person name="Chen X."/>
            <person name="Wang C."/>
            <person name="Dai X."/>
            <person name="Yang H."/>
            <person name="Song W."/>
            <person name="Hou L."/>
            <person name="Xu J."/>
            <person name="Tong Z."/>
            <person name="Xu A."/>
            <person name="Yuan X."/>
            <person name="Wang W."/>
            <person name="Yang Q."/>
            <person name="Chen L."/>
            <person name="Sun Z."/>
            <person name="Wang K."/>
            <person name="Pan B."/>
            <person name="Chen J."/>
            <person name="Bao Y."/>
            <person name="Liu F."/>
            <person name="Qi X."/>
            <person name="Gang D.R."/>
            <person name="Wen J."/>
            <person name="Li J."/>
        </authorList>
    </citation>
    <scope>NUCLEOTIDE SEQUENCE</scope>
    <source>
        <strain evidence="10">Dzin_1.0</strain>
    </source>
</reference>
<feature type="domain" description="Major facilitator superfamily (MFS) profile" evidence="9">
    <location>
        <begin position="29"/>
        <end position="541"/>
    </location>
</feature>
<evidence type="ECO:0000256" key="6">
    <source>
        <dbReference type="ARBA" id="ARBA00023136"/>
    </source>
</evidence>
<proteinExistence type="inferred from homology"/>
<evidence type="ECO:0000256" key="7">
    <source>
        <dbReference type="RuleBase" id="RU003346"/>
    </source>
</evidence>
<dbReference type="InterPro" id="IPR020846">
    <property type="entry name" value="MFS_dom"/>
</dbReference>
<dbReference type="AlphaFoldDB" id="A0A9D5CVT5"/>
<sequence length="575" mass="62436">MEGGVIEADASAFKECFSLAWKNPYVLRLAFSAGIGGLLFGYDTGVISGALLYIRDDFSSVDRKTWLQESIVSMAVAGAILGAAIGGWTNDRYGRRFSILVADFLFFVGAVIMASAPNPGLLIVGRVFVGLGVGMASMTSPLYISEASPAKVRGALVSTNGFLITGGQFLSYLINLAFTKAPGTWRWMLGIAGIPALLQFILMFYLPESPRWLYRKGREAEAEAILRKIYPAQEADDEIQALKDSVEAEIKEEGSSEKINIAKLLKTKTVRRGLIAGVGLQIFQQFVGINTVMYYSPTIVQLAGFASNETALALSLVTSGLNAIGSIVSIYFIDRTGRKKLLIISLCGVILSLGVLSGVFHETTSHSPSVSRQETSHFSAYTCPDFNLAATNWDCMKCLKASSPDCGFCASGTDKLFPGACLISNSTVKDMCHNEGRLWYTRGCPSRFGWLALVGLALYIIFFSPGMGTVPWIVNSEIYPLRFRGVCGGIAATANWVSNLIVAQSFLSLTQTIGTSWTFMIFGVISVVALFFVLVCVPETKGLPIEEVEKMLQQRALHFKFWKNQADESGNKDSV</sequence>
<evidence type="ECO:0000256" key="4">
    <source>
        <dbReference type="ARBA" id="ARBA00022692"/>
    </source>
</evidence>
<comment type="caution">
    <text evidence="10">The sequence shown here is derived from an EMBL/GenBank/DDBJ whole genome shotgun (WGS) entry which is preliminary data.</text>
</comment>
<dbReference type="EMBL" id="JAGGNH010000002">
    <property type="protein sequence ID" value="KAJ0980486.1"/>
    <property type="molecule type" value="Genomic_DNA"/>
</dbReference>
<dbReference type="Gene3D" id="1.20.1250.20">
    <property type="entry name" value="MFS general substrate transporter like domains"/>
    <property type="match status" value="2"/>
</dbReference>
<feature type="transmembrane region" description="Helical" evidence="8">
    <location>
        <begin position="123"/>
        <end position="144"/>
    </location>
</feature>
<organism evidence="10 11">
    <name type="scientific">Dioscorea zingiberensis</name>
    <dbReference type="NCBI Taxonomy" id="325984"/>
    <lineage>
        <taxon>Eukaryota</taxon>
        <taxon>Viridiplantae</taxon>
        <taxon>Streptophyta</taxon>
        <taxon>Embryophyta</taxon>
        <taxon>Tracheophyta</taxon>
        <taxon>Spermatophyta</taxon>
        <taxon>Magnoliopsida</taxon>
        <taxon>Liliopsida</taxon>
        <taxon>Dioscoreales</taxon>
        <taxon>Dioscoreaceae</taxon>
        <taxon>Dioscorea</taxon>
    </lineage>
</organism>
<feature type="transmembrane region" description="Helical" evidence="8">
    <location>
        <begin position="184"/>
        <end position="206"/>
    </location>
</feature>
<dbReference type="GO" id="GO:0005366">
    <property type="term" value="F:myo-inositol:proton symporter activity"/>
    <property type="evidence" value="ECO:0007669"/>
    <property type="project" value="TreeGrafter"/>
</dbReference>
<keyword evidence="5 8" id="KW-1133">Transmembrane helix</keyword>
<dbReference type="Pfam" id="PF00083">
    <property type="entry name" value="Sugar_tr"/>
    <property type="match status" value="2"/>
</dbReference>
<evidence type="ECO:0000256" key="5">
    <source>
        <dbReference type="ARBA" id="ARBA00022989"/>
    </source>
</evidence>
<evidence type="ECO:0000256" key="8">
    <source>
        <dbReference type="SAM" id="Phobius"/>
    </source>
</evidence>
<dbReference type="OrthoDB" id="6339427at2759"/>
<dbReference type="CDD" id="cd17360">
    <property type="entry name" value="MFS_HMIT_like"/>
    <property type="match status" value="1"/>
</dbReference>
<keyword evidence="4 8" id="KW-0812">Transmembrane</keyword>
<evidence type="ECO:0000313" key="11">
    <source>
        <dbReference type="Proteomes" id="UP001085076"/>
    </source>
</evidence>
<evidence type="ECO:0000259" key="9">
    <source>
        <dbReference type="PROSITE" id="PS50850"/>
    </source>
</evidence>
<accession>A0A9D5CVT5</accession>
<dbReference type="InterPro" id="IPR050814">
    <property type="entry name" value="Myo-inositol_Transporter"/>
</dbReference>
<feature type="transmembrane region" description="Helical" evidence="8">
    <location>
        <begin position="273"/>
        <end position="296"/>
    </location>
</feature>
<dbReference type="InterPro" id="IPR005828">
    <property type="entry name" value="MFS_sugar_transport-like"/>
</dbReference>
<dbReference type="PRINTS" id="PR00171">
    <property type="entry name" value="SUGRTRNSPORT"/>
</dbReference>
<feature type="transmembrane region" description="Helical" evidence="8">
    <location>
        <begin position="97"/>
        <end position="117"/>
    </location>
</feature>
<dbReference type="SUPFAM" id="SSF103473">
    <property type="entry name" value="MFS general substrate transporter"/>
    <property type="match status" value="1"/>
</dbReference>
<feature type="transmembrane region" description="Helical" evidence="8">
    <location>
        <begin position="311"/>
        <end position="334"/>
    </location>
</feature>
<dbReference type="PANTHER" id="PTHR48020">
    <property type="entry name" value="PROTON MYO-INOSITOL COTRANSPORTER"/>
    <property type="match status" value="1"/>
</dbReference>
<dbReference type="PROSITE" id="PS00217">
    <property type="entry name" value="SUGAR_TRANSPORT_2"/>
    <property type="match status" value="1"/>
</dbReference>
<dbReference type="FunFam" id="1.20.1250.20:FF:000137">
    <property type="entry name" value="Probable inositol transporter 2"/>
    <property type="match status" value="1"/>
</dbReference>
<feature type="transmembrane region" description="Helical" evidence="8">
    <location>
        <begin position="66"/>
        <end position="85"/>
    </location>
</feature>